<name>A0A8D8U5E1_9HEMI</name>
<protein>
    <submittedName>
        <fullName evidence="2">Uncharacterized protein</fullName>
    </submittedName>
</protein>
<accession>A0A8D8U5E1</accession>
<dbReference type="AlphaFoldDB" id="A0A8D8U5E1"/>
<feature type="chain" id="PRO_5036262161" evidence="1">
    <location>
        <begin position="22"/>
        <end position="251"/>
    </location>
</feature>
<dbReference type="EMBL" id="HBUF01018292">
    <property type="protein sequence ID" value="CAG6610406.1"/>
    <property type="molecule type" value="Transcribed_RNA"/>
</dbReference>
<dbReference type="Gene3D" id="1.20.1170.10">
    <property type="match status" value="1"/>
</dbReference>
<dbReference type="EMBL" id="HBUF01358651">
    <property type="protein sequence ID" value="CAG6719346.1"/>
    <property type="molecule type" value="Transcribed_RNA"/>
</dbReference>
<dbReference type="EMBL" id="HBUF01334257">
    <property type="protein sequence ID" value="CAG6697586.1"/>
    <property type="molecule type" value="Transcribed_RNA"/>
</dbReference>
<dbReference type="EMBL" id="HBUF01358653">
    <property type="protein sequence ID" value="CAG6719353.1"/>
    <property type="molecule type" value="Transcribed_RNA"/>
</dbReference>
<dbReference type="EMBL" id="HBUF01582527">
    <property type="protein sequence ID" value="CAG6770690.1"/>
    <property type="molecule type" value="Transcribed_RNA"/>
</dbReference>
<dbReference type="EMBL" id="HBUF01334256">
    <property type="protein sequence ID" value="CAG6697584.1"/>
    <property type="molecule type" value="Transcribed_RNA"/>
</dbReference>
<evidence type="ECO:0000313" key="2">
    <source>
        <dbReference type="EMBL" id="CAG6697586.1"/>
    </source>
</evidence>
<evidence type="ECO:0000256" key="1">
    <source>
        <dbReference type="SAM" id="SignalP"/>
    </source>
</evidence>
<feature type="signal peptide" evidence="1">
    <location>
        <begin position="1"/>
        <end position="21"/>
    </location>
</feature>
<proteinExistence type="predicted"/>
<reference evidence="2" key="1">
    <citation type="submission" date="2021-05" db="EMBL/GenBank/DDBJ databases">
        <authorList>
            <person name="Alioto T."/>
            <person name="Alioto T."/>
            <person name="Gomez Garrido J."/>
        </authorList>
    </citation>
    <scope>NUCLEOTIDE SEQUENCE</scope>
</reference>
<keyword evidence="1" id="KW-0732">Signal</keyword>
<dbReference type="EMBL" id="HBUF01018293">
    <property type="protein sequence ID" value="CAG6610408.1"/>
    <property type="molecule type" value="Transcribed_RNA"/>
</dbReference>
<dbReference type="EMBL" id="HBUF01582526">
    <property type="protein sequence ID" value="CAG6770687.1"/>
    <property type="molecule type" value="Transcribed_RNA"/>
</dbReference>
<dbReference type="EMBL" id="HBUF01582528">
    <property type="protein sequence ID" value="CAG6770693.1"/>
    <property type="molecule type" value="Transcribed_RNA"/>
</dbReference>
<dbReference type="EMBL" id="HBUF01358652">
    <property type="protein sequence ID" value="CAG6719350.1"/>
    <property type="molecule type" value="Transcribed_RNA"/>
</dbReference>
<organism evidence="2">
    <name type="scientific">Cacopsylla melanoneura</name>
    <dbReference type="NCBI Taxonomy" id="428564"/>
    <lineage>
        <taxon>Eukaryota</taxon>
        <taxon>Metazoa</taxon>
        <taxon>Ecdysozoa</taxon>
        <taxon>Arthropoda</taxon>
        <taxon>Hexapoda</taxon>
        <taxon>Insecta</taxon>
        <taxon>Pterygota</taxon>
        <taxon>Neoptera</taxon>
        <taxon>Paraneoptera</taxon>
        <taxon>Hemiptera</taxon>
        <taxon>Sternorrhyncha</taxon>
        <taxon>Psylloidea</taxon>
        <taxon>Psyllidae</taxon>
        <taxon>Psyllinae</taxon>
        <taxon>Cacopsylla</taxon>
    </lineage>
</organism>
<sequence>MERHTVLVFLAITTVSAYTEAEPDLEEIVRKKSGITIENDALYEDETFDTFLRSLRKLDLLVEKNKEKYYDDIVKAIHLGREAAKTYRREDENIHDWCTFTIKLIDHLIHGASSKNATFIATMTAIGEGIKTAKEAITHVDEVVDQLGEIDLKLTPIPGELTNEIPQLSNNALKSHYVKMLKRIQSTMVKYMPVMRKVSFDLRGFRTLLGIIQAEKEIADMFKEYTKDDMQQFQHRVTDYLKKHEAGPVVL</sequence>